<dbReference type="EMBL" id="MU276137">
    <property type="protein sequence ID" value="KAI0041209.1"/>
    <property type="molecule type" value="Genomic_DNA"/>
</dbReference>
<proteinExistence type="predicted"/>
<gene>
    <name evidence="1" type="ORF">FA95DRAFT_1611196</name>
</gene>
<comment type="caution">
    <text evidence="1">The sequence shown here is derived from an EMBL/GenBank/DDBJ whole genome shotgun (WGS) entry which is preliminary data.</text>
</comment>
<protein>
    <submittedName>
        <fullName evidence="1">Uncharacterized protein</fullName>
    </submittedName>
</protein>
<organism evidence="1 2">
    <name type="scientific">Auriscalpium vulgare</name>
    <dbReference type="NCBI Taxonomy" id="40419"/>
    <lineage>
        <taxon>Eukaryota</taxon>
        <taxon>Fungi</taxon>
        <taxon>Dikarya</taxon>
        <taxon>Basidiomycota</taxon>
        <taxon>Agaricomycotina</taxon>
        <taxon>Agaricomycetes</taxon>
        <taxon>Russulales</taxon>
        <taxon>Auriscalpiaceae</taxon>
        <taxon>Auriscalpium</taxon>
    </lineage>
</organism>
<name>A0ACB8RAT8_9AGAM</name>
<keyword evidence="2" id="KW-1185">Reference proteome</keyword>
<evidence type="ECO:0000313" key="2">
    <source>
        <dbReference type="Proteomes" id="UP000814033"/>
    </source>
</evidence>
<accession>A0ACB8RAT8</accession>
<sequence>MSSYNEQNTLDQNTARVLAAARHLLGVEPTVAAAHFDRYVLEVEGFQSHYDSAMDVPKPLRVAMNTVMAACFSNTAVDFRAIVDSDADGRYAGELGADQWWVTTVKSELDSPEPFIGQRQIRRHGDISSRYARSQIPAIRVNAAQHGQGADRTEFGSIGPDETPPVGSARSIVAHGKTNAVCQNRCERCVRDGIKCTRTAHDACLPCQSAYQKCSLTDNPGLSSEERAVGPATSMSLEEISGRLSEILVESMGLAKSGTVKLPYPPASLEIVTSALENLGERLTKLEAERAKTGPNGTAGAAVGISARRRNTTARPASKGGVATVWHA</sequence>
<dbReference type="Proteomes" id="UP000814033">
    <property type="component" value="Unassembled WGS sequence"/>
</dbReference>
<reference evidence="1" key="2">
    <citation type="journal article" date="2022" name="New Phytol.">
        <title>Evolutionary transition to the ectomycorrhizal habit in the genomes of a hyperdiverse lineage of mushroom-forming fungi.</title>
        <authorList>
            <person name="Looney B."/>
            <person name="Miyauchi S."/>
            <person name="Morin E."/>
            <person name="Drula E."/>
            <person name="Courty P.E."/>
            <person name="Kohler A."/>
            <person name="Kuo A."/>
            <person name="LaButti K."/>
            <person name="Pangilinan J."/>
            <person name="Lipzen A."/>
            <person name="Riley R."/>
            <person name="Andreopoulos W."/>
            <person name="He G."/>
            <person name="Johnson J."/>
            <person name="Nolan M."/>
            <person name="Tritt A."/>
            <person name="Barry K.W."/>
            <person name="Grigoriev I.V."/>
            <person name="Nagy L.G."/>
            <person name="Hibbett D."/>
            <person name="Henrissat B."/>
            <person name="Matheny P.B."/>
            <person name="Labbe J."/>
            <person name="Martin F.M."/>
        </authorList>
    </citation>
    <scope>NUCLEOTIDE SEQUENCE</scope>
    <source>
        <strain evidence="1">FP105234-sp</strain>
    </source>
</reference>
<evidence type="ECO:0000313" key="1">
    <source>
        <dbReference type="EMBL" id="KAI0041209.1"/>
    </source>
</evidence>
<reference evidence="1" key="1">
    <citation type="submission" date="2021-02" db="EMBL/GenBank/DDBJ databases">
        <authorList>
            <consortium name="DOE Joint Genome Institute"/>
            <person name="Ahrendt S."/>
            <person name="Looney B.P."/>
            <person name="Miyauchi S."/>
            <person name="Morin E."/>
            <person name="Drula E."/>
            <person name="Courty P.E."/>
            <person name="Chicoki N."/>
            <person name="Fauchery L."/>
            <person name="Kohler A."/>
            <person name="Kuo A."/>
            <person name="Labutti K."/>
            <person name="Pangilinan J."/>
            <person name="Lipzen A."/>
            <person name="Riley R."/>
            <person name="Andreopoulos W."/>
            <person name="He G."/>
            <person name="Johnson J."/>
            <person name="Barry K.W."/>
            <person name="Grigoriev I.V."/>
            <person name="Nagy L."/>
            <person name="Hibbett D."/>
            <person name="Henrissat B."/>
            <person name="Matheny P.B."/>
            <person name="Labbe J."/>
            <person name="Martin F."/>
        </authorList>
    </citation>
    <scope>NUCLEOTIDE SEQUENCE</scope>
    <source>
        <strain evidence="1">FP105234-sp</strain>
    </source>
</reference>